<dbReference type="SUPFAM" id="SSF47370">
    <property type="entry name" value="Bromodomain"/>
    <property type="match status" value="1"/>
</dbReference>
<dbReference type="Pfam" id="PF00439">
    <property type="entry name" value="Bromodomain"/>
    <property type="match status" value="1"/>
</dbReference>
<organism evidence="5 6">
    <name type="scientific">Protopolystoma xenopodis</name>
    <dbReference type="NCBI Taxonomy" id="117903"/>
    <lineage>
        <taxon>Eukaryota</taxon>
        <taxon>Metazoa</taxon>
        <taxon>Spiralia</taxon>
        <taxon>Lophotrochozoa</taxon>
        <taxon>Platyhelminthes</taxon>
        <taxon>Monogenea</taxon>
        <taxon>Polyopisthocotylea</taxon>
        <taxon>Polystomatidea</taxon>
        <taxon>Polystomatidae</taxon>
        <taxon>Protopolystoma</taxon>
    </lineage>
</organism>
<sequence length="174" mass="19791">MSGDVVLSNGESEQCLIGSPTEVGSVGRGRRGRPSRDSTGDSLSPRHAVLRFIDEIESSQNSWPFLEPVDPKEAPDYYEVIKNPVDLSMIRRWTIEGRYDNEGLAMLARDLGDMFYNAELYNSMDSEVWQAGSRFEQLIRNKFAKTRPSRFLSQRLFVKILASTFLNHHFSAII</sequence>
<keyword evidence="1 2" id="KW-0103">Bromodomain</keyword>
<evidence type="ECO:0000313" key="5">
    <source>
        <dbReference type="EMBL" id="VEL29309.1"/>
    </source>
</evidence>
<dbReference type="AlphaFoldDB" id="A0A3S5A6T7"/>
<evidence type="ECO:0000256" key="3">
    <source>
        <dbReference type="SAM" id="MobiDB-lite"/>
    </source>
</evidence>
<dbReference type="PRINTS" id="PR00503">
    <property type="entry name" value="BROMODOMAIN"/>
</dbReference>
<dbReference type="Gene3D" id="1.20.920.10">
    <property type="entry name" value="Bromodomain-like"/>
    <property type="match status" value="1"/>
</dbReference>
<dbReference type="PANTHER" id="PTHR45750">
    <property type="entry name" value="GH11602P"/>
    <property type="match status" value="1"/>
</dbReference>
<dbReference type="GO" id="GO:0000123">
    <property type="term" value="C:histone acetyltransferase complex"/>
    <property type="evidence" value="ECO:0007669"/>
    <property type="project" value="TreeGrafter"/>
</dbReference>
<feature type="domain" description="Bromo" evidence="4">
    <location>
        <begin position="57"/>
        <end position="129"/>
    </location>
</feature>
<dbReference type="InterPro" id="IPR001487">
    <property type="entry name" value="Bromodomain"/>
</dbReference>
<evidence type="ECO:0000259" key="4">
    <source>
        <dbReference type="PROSITE" id="PS50014"/>
    </source>
</evidence>
<name>A0A3S5A6T7_9PLAT</name>
<dbReference type="InterPro" id="IPR037800">
    <property type="entry name" value="GCN5"/>
</dbReference>
<feature type="region of interest" description="Disordered" evidence="3">
    <location>
        <begin position="1"/>
        <end position="44"/>
    </location>
</feature>
<dbReference type="CDD" id="cd04369">
    <property type="entry name" value="Bromodomain"/>
    <property type="match status" value="1"/>
</dbReference>
<accession>A0A3S5A6T7</accession>
<dbReference type="InterPro" id="IPR036427">
    <property type="entry name" value="Bromodomain-like_sf"/>
</dbReference>
<dbReference type="PANTHER" id="PTHR45750:SF3">
    <property type="entry name" value="HISTONE ACETYLTRANSFERASE"/>
    <property type="match status" value="1"/>
</dbReference>
<gene>
    <name evidence="5" type="ORF">PXEA_LOCUS22749</name>
</gene>
<evidence type="ECO:0000256" key="1">
    <source>
        <dbReference type="ARBA" id="ARBA00023117"/>
    </source>
</evidence>
<dbReference type="Proteomes" id="UP000784294">
    <property type="component" value="Unassembled WGS sequence"/>
</dbReference>
<evidence type="ECO:0000313" key="6">
    <source>
        <dbReference type="Proteomes" id="UP000784294"/>
    </source>
</evidence>
<dbReference type="SMART" id="SM00297">
    <property type="entry name" value="BROMO"/>
    <property type="match status" value="1"/>
</dbReference>
<comment type="caution">
    <text evidence="5">The sequence shown here is derived from an EMBL/GenBank/DDBJ whole genome shotgun (WGS) entry which is preliminary data.</text>
</comment>
<reference evidence="5" key="1">
    <citation type="submission" date="2018-11" db="EMBL/GenBank/DDBJ databases">
        <authorList>
            <consortium name="Pathogen Informatics"/>
        </authorList>
    </citation>
    <scope>NUCLEOTIDE SEQUENCE</scope>
</reference>
<evidence type="ECO:0000256" key="2">
    <source>
        <dbReference type="PROSITE-ProRule" id="PRU00035"/>
    </source>
</evidence>
<keyword evidence="6" id="KW-1185">Reference proteome</keyword>
<dbReference type="PROSITE" id="PS50014">
    <property type="entry name" value="BROMODOMAIN_2"/>
    <property type="match status" value="1"/>
</dbReference>
<dbReference type="GO" id="GO:0045944">
    <property type="term" value="P:positive regulation of transcription by RNA polymerase II"/>
    <property type="evidence" value="ECO:0007669"/>
    <property type="project" value="TreeGrafter"/>
</dbReference>
<protein>
    <recommendedName>
        <fullName evidence="4">Bromo domain-containing protein</fullName>
    </recommendedName>
</protein>
<proteinExistence type="predicted"/>
<dbReference type="OrthoDB" id="784962at2759"/>
<dbReference type="GO" id="GO:0010484">
    <property type="term" value="F:histone H3 acetyltransferase activity"/>
    <property type="evidence" value="ECO:0007669"/>
    <property type="project" value="TreeGrafter"/>
</dbReference>
<dbReference type="EMBL" id="CAAALY010101984">
    <property type="protein sequence ID" value="VEL29309.1"/>
    <property type="molecule type" value="Genomic_DNA"/>
</dbReference>